<keyword evidence="6" id="KW-1185">Reference proteome</keyword>
<evidence type="ECO:0000256" key="3">
    <source>
        <dbReference type="ARBA" id="ARBA00023163"/>
    </source>
</evidence>
<feature type="domain" description="HTH gntR-type" evidence="4">
    <location>
        <begin position="9"/>
        <end position="77"/>
    </location>
</feature>
<accession>A0A371J0Q6</accession>
<dbReference type="InterPro" id="IPR036388">
    <property type="entry name" value="WH-like_DNA-bd_sf"/>
</dbReference>
<proteinExistence type="predicted"/>
<dbReference type="AlphaFoldDB" id="A0A371J0Q6"/>
<keyword evidence="3" id="KW-0804">Transcription</keyword>
<sequence length="121" mass="13809">MKLILNDNEPIFIQISKAIEDEILVDGIVEENQIPSTTELSKLYKINPATVLKGINILVDKNVLYKKRGIGMFVCNGAKEIIQKSRKESFEKVYIKDLIQEASKLNIQKDELLNMIKNFKG</sequence>
<dbReference type="EMBL" id="NOJY02000028">
    <property type="protein sequence ID" value="RDY26381.1"/>
    <property type="molecule type" value="Genomic_DNA"/>
</dbReference>
<reference evidence="5 6" key="1">
    <citation type="journal article" date="2017" name="Genome Announc.">
        <title>Draft Genome Sequence of Romboutsia weinsteinii sp. nov. Strain CCRI-19649(T) Isolated from Surface Water.</title>
        <authorList>
            <person name="Maheux A.F."/>
            <person name="Boudreau D.K."/>
            <person name="Berube E."/>
            <person name="Boissinot M."/>
            <person name="Cantin P."/>
            <person name="Raymond F."/>
            <person name="Corbeil J."/>
            <person name="Omar R.F."/>
            <person name="Bergeron M.G."/>
        </authorList>
    </citation>
    <scope>NUCLEOTIDE SEQUENCE [LARGE SCALE GENOMIC DNA]</scope>
    <source>
        <strain evidence="5 6">CCRI-19649</strain>
    </source>
</reference>
<evidence type="ECO:0000256" key="2">
    <source>
        <dbReference type="ARBA" id="ARBA00023125"/>
    </source>
</evidence>
<gene>
    <name evidence="5" type="ORF">CHL78_013680</name>
</gene>
<evidence type="ECO:0000313" key="5">
    <source>
        <dbReference type="EMBL" id="RDY26381.1"/>
    </source>
</evidence>
<dbReference type="PROSITE" id="PS50949">
    <property type="entry name" value="HTH_GNTR"/>
    <property type="match status" value="1"/>
</dbReference>
<evidence type="ECO:0000259" key="4">
    <source>
        <dbReference type="PROSITE" id="PS50949"/>
    </source>
</evidence>
<evidence type="ECO:0000256" key="1">
    <source>
        <dbReference type="ARBA" id="ARBA00023015"/>
    </source>
</evidence>
<keyword evidence="1" id="KW-0805">Transcription regulation</keyword>
<dbReference type="PANTHER" id="PTHR38445:SF10">
    <property type="entry name" value="GNTR-FAMILY TRANSCRIPTIONAL REGULATOR"/>
    <property type="match status" value="1"/>
</dbReference>
<dbReference type="GO" id="GO:0003700">
    <property type="term" value="F:DNA-binding transcription factor activity"/>
    <property type="evidence" value="ECO:0007669"/>
    <property type="project" value="InterPro"/>
</dbReference>
<dbReference type="RefSeq" id="WP_094368817.1">
    <property type="nucleotide sequence ID" value="NZ_NOJY02000028.1"/>
</dbReference>
<organism evidence="5 6">
    <name type="scientific">Romboutsia weinsteinii</name>
    <dbReference type="NCBI Taxonomy" id="2020949"/>
    <lineage>
        <taxon>Bacteria</taxon>
        <taxon>Bacillati</taxon>
        <taxon>Bacillota</taxon>
        <taxon>Clostridia</taxon>
        <taxon>Peptostreptococcales</taxon>
        <taxon>Peptostreptococcaceae</taxon>
        <taxon>Romboutsia</taxon>
    </lineage>
</organism>
<name>A0A371J0Q6_9FIRM</name>
<protein>
    <submittedName>
        <fullName evidence="5">GntR family transcriptional regulator</fullName>
    </submittedName>
</protein>
<dbReference type="Proteomes" id="UP000215694">
    <property type="component" value="Unassembled WGS sequence"/>
</dbReference>
<dbReference type="PANTHER" id="PTHR38445">
    <property type="entry name" value="HTH-TYPE TRANSCRIPTIONAL REPRESSOR YTRA"/>
    <property type="match status" value="1"/>
</dbReference>
<keyword evidence="2" id="KW-0238">DNA-binding</keyword>
<dbReference type="InterPro" id="IPR036390">
    <property type="entry name" value="WH_DNA-bd_sf"/>
</dbReference>
<comment type="caution">
    <text evidence="5">The sequence shown here is derived from an EMBL/GenBank/DDBJ whole genome shotgun (WGS) entry which is preliminary data.</text>
</comment>
<dbReference type="InterPro" id="IPR000524">
    <property type="entry name" value="Tscrpt_reg_HTH_GntR"/>
</dbReference>
<dbReference type="OrthoDB" id="162505at2"/>
<dbReference type="Gene3D" id="1.10.10.10">
    <property type="entry name" value="Winged helix-like DNA-binding domain superfamily/Winged helix DNA-binding domain"/>
    <property type="match status" value="1"/>
</dbReference>
<evidence type="ECO:0000313" key="6">
    <source>
        <dbReference type="Proteomes" id="UP000215694"/>
    </source>
</evidence>
<dbReference type="SUPFAM" id="SSF46785">
    <property type="entry name" value="Winged helix' DNA-binding domain"/>
    <property type="match status" value="1"/>
</dbReference>
<dbReference type="GO" id="GO:0003677">
    <property type="term" value="F:DNA binding"/>
    <property type="evidence" value="ECO:0007669"/>
    <property type="project" value="UniProtKB-KW"/>
</dbReference>